<keyword evidence="2" id="KW-0732">Signal</keyword>
<evidence type="ECO:0000313" key="4">
    <source>
        <dbReference type="EMBL" id="MFC6760151.1"/>
    </source>
</evidence>
<dbReference type="Pfam" id="PF00080">
    <property type="entry name" value="Sod_Cu"/>
    <property type="match status" value="1"/>
</dbReference>
<organism evidence="4 5">
    <name type="scientific">Sulfitobacter porphyrae</name>
    <dbReference type="NCBI Taxonomy" id="1246864"/>
    <lineage>
        <taxon>Bacteria</taxon>
        <taxon>Pseudomonadati</taxon>
        <taxon>Pseudomonadota</taxon>
        <taxon>Alphaproteobacteria</taxon>
        <taxon>Rhodobacterales</taxon>
        <taxon>Roseobacteraceae</taxon>
        <taxon>Sulfitobacter</taxon>
    </lineage>
</organism>
<evidence type="ECO:0000256" key="2">
    <source>
        <dbReference type="SAM" id="SignalP"/>
    </source>
</evidence>
<feature type="signal peptide" evidence="2">
    <location>
        <begin position="1"/>
        <end position="21"/>
    </location>
</feature>
<dbReference type="PANTHER" id="PTHR10003">
    <property type="entry name" value="SUPEROXIDE DISMUTASE CU-ZN -RELATED"/>
    <property type="match status" value="1"/>
</dbReference>
<comment type="caution">
    <text evidence="4">The sequence shown here is derived from an EMBL/GenBank/DDBJ whole genome shotgun (WGS) entry which is preliminary data.</text>
</comment>
<dbReference type="Proteomes" id="UP001596353">
    <property type="component" value="Unassembled WGS sequence"/>
</dbReference>
<dbReference type="Gene3D" id="2.60.40.200">
    <property type="entry name" value="Superoxide dismutase, copper/zinc binding domain"/>
    <property type="match status" value="1"/>
</dbReference>
<evidence type="ECO:0000256" key="1">
    <source>
        <dbReference type="ARBA" id="ARBA00010457"/>
    </source>
</evidence>
<keyword evidence="5" id="KW-1185">Reference proteome</keyword>
<dbReference type="InterPro" id="IPR024134">
    <property type="entry name" value="SOD_Cu/Zn_/chaperone"/>
</dbReference>
<dbReference type="InterPro" id="IPR001424">
    <property type="entry name" value="SOD_Cu_Zn_dom"/>
</dbReference>
<feature type="chain" id="PRO_5045221234" evidence="2">
    <location>
        <begin position="22"/>
        <end position="180"/>
    </location>
</feature>
<reference evidence="5" key="1">
    <citation type="journal article" date="2019" name="Int. J. Syst. Evol. Microbiol.">
        <title>The Global Catalogue of Microorganisms (GCM) 10K type strain sequencing project: providing services to taxonomists for standard genome sequencing and annotation.</title>
        <authorList>
            <consortium name="The Broad Institute Genomics Platform"/>
            <consortium name="The Broad Institute Genome Sequencing Center for Infectious Disease"/>
            <person name="Wu L."/>
            <person name="Ma J."/>
        </authorList>
    </citation>
    <scope>NUCLEOTIDE SEQUENCE [LARGE SCALE GENOMIC DNA]</scope>
    <source>
        <strain evidence="5">CCUG 66188</strain>
    </source>
</reference>
<comment type="similarity">
    <text evidence="1">Belongs to the Cu-Zn superoxide dismutase family.</text>
</comment>
<proteinExistence type="inferred from homology"/>
<dbReference type="SUPFAM" id="SSF49329">
    <property type="entry name" value="Cu,Zn superoxide dismutase-like"/>
    <property type="match status" value="1"/>
</dbReference>
<protein>
    <submittedName>
        <fullName evidence="4">Superoxide dismutase family protein</fullName>
    </submittedName>
</protein>
<dbReference type="EMBL" id="JBHSWG010000001">
    <property type="protein sequence ID" value="MFC6760151.1"/>
    <property type="molecule type" value="Genomic_DNA"/>
</dbReference>
<name>A0ABW2B4R6_9RHOB</name>
<feature type="domain" description="Superoxide dismutase copper/zinc binding" evidence="3">
    <location>
        <begin position="44"/>
        <end position="175"/>
    </location>
</feature>
<accession>A0ABW2B4R6</accession>
<dbReference type="CDD" id="cd00305">
    <property type="entry name" value="Cu-Zn_Superoxide_Dismutase"/>
    <property type="match status" value="1"/>
</dbReference>
<evidence type="ECO:0000259" key="3">
    <source>
        <dbReference type="Pfam" id="PF00080"/>
    </source>
</evidence>
<gene>
    <name evidence="4" type="ORF">ACFQFQ_12665</name>
</gene>
<dbReference type="InterPro" id="IPR036423">
    <property type="entry name" value="SOD-like_Cu/Zn_dom_sf"/>
</dbReference>
<sequence>MKHTLPALASTLSLIAGFALADSHASAPEPVATADIKTLDGTVLGTATVTPGTNGILIHLKVEGAAPGPKGVHLHQIGDCDPATEFKSAGPHIGDADNAHGLLHPDGPHAGDLPNLYVGADGTGEMQAITSAVSLEETPGGLLDSDGASVMIHAEGDDHFTQPGGNTGARLACGVLEPAS</sequence>
<evidence type="ECO:0000313" key="5">
    <source>
        <dbReference type="Proteomes" id="UP001596353"/>
    </source>
</evidence>